<dbReference type="EMBL" id="BASZ01000002">
    <property type="protein sequence ID" value="GAD47995.1"/>
    <property type="molecule type" value="Genomic_DNA"/>
</dbReference>
<dbReference type="eggNOG" id="COG2267">
    <property type="taxonomic scope" value="Bacteria"/>
</dbReference>
<dbReference type="OrthoDB" id="7390151at2"/>
<accession>U2YI76</accession>
<comment type="caution">
    <text evidence="1">The sequence shown here is derived from an EMBL/GenBank/DDBJ whole genome shotgun (WGS) entry which is preliminary data.</text>
</comment>
<reference evidence="1 2" key="1">
    <citation type="submission" date="2013-09" db="EMBL/GenBank/DDBJ databases">
        <title>Whole genome shotgun sequence of Novosphingobium tardaugens NBRC 16725.</title>
        <authorList>
            <person name="Isaki S."/>
            <person name="Hosoyama A."/>
            <person name="Tsuchikane K."/>
            <person name="Katsumata H."/>
            <person name="Ando Y."/>
            <person name="Yamazaki S."/>
            <person name="Fujita N."/>
        </authorList>
    </citation>
    <scope>NUCLEOTIDE SEQUENCE [LARGE SCALE GENOMIC DNA]</scope>
    <source>
        <strain evidence="1 2">NBRC 16725</strain>
    </source>
</reference>
<dbReference type="AlphaFoldDB" id="U2YI76"/>
<dbReference type="Proteomes" id="UP000016568">
    <property type="component" value="Unassembled WGS sequence"/>
</dbReference>
<keyword evidence="2" id="KW-1185">Reference proteome</keyword>
<gene>
    <name evidence="1" type="ORF">NT2_02_00780</name>
</gene>
<dbReference type="KEGG" id="ntd:EGO55_20300"/>
<evidence type="ECO:0000313" key="1">
    <source>
        <dbReference type="EMBL" id="GAD47995.1"/>
    </source>
</evidence>
<evidence type="ECO:0000313" key="2">
    <source>
        <dbReference type="Proteomes" id="UP000016568"/>
    </source>
</evidence>
<proteinExistence type="predicted"/>
<sequence length="225" mass="24009">MIASWPCPTDTAEPRTEYAFTFDRGRPARLLILPALFDEGHKLRRLTLDVMRQLDNSGIDSFLPDLPGSNESLVSLGTVSLADWHNAVSNARRFFGPTHLLTLRAGAVLTPPDITGWSYAPISGAMALRHLLRARIVASREAGLTETMESLQAAGTATGIDLAGYRMGPGLFSGLQDAQAPQDGRLTPIAQDQIGGSGLWLRAEPDESPSQAHALATLIAGNLAA</sequence>
<protein>
    <submittedName>
        <fullName evidence="1">Uncharacterized protein</fullName>
    </submittedName>
</protein>
<name>U2YI76_9SPHN</name>
<organism evidence="1 2">
    <name type="scientific">Caenibius tardaugens NBRC 16725</name>
    <dbReference type="NCBI Taxonomy" id="1219035"/>
    <lineage>
        <taxon>Bacteria</taxon>
        <taxon>Pseudomonadati</taxon>
        <taxon>Pseudomonadota</taxon>
        <taxon>Alphaproteobacteria</taxon>
        <taxon>Sphingomonadales</taxon>
        <taxon>Erythrobacteraceae</taxon>
        <taxon>Caenibius</taxon>
    </lineage>
</organism>